<organism evidence="8 9">
    <name type="scientific">Ornithinimicrobium ciconiae</name>
    <dbReference type="NCBI Taxonomy" id="2594265"/>
    <lineage>
        <taxon>Bacteria</taxon>
        <taxon>Bacillati</taxon>
        <taxon>Actinomycetota</taxon>
        <taxon>Actinomycetes</taxon>
        <taxon>Micrococcales</taxon>
        <taxon>Ornithinimicrobiaceae</taxon>
        <taxon>Ornithinimicrobium</taxon>
    </lineage>
</organism>
<evidence type="ECO:0000256" key="5">
    <source>
        <dbReference type="ARBA" id="ARBA00023136"/>
    </source>
</evidence>
<evidence type="ECO:0000256" key="4">
    <source>
        <dbReference type="ARBA" id="ARBA00022989"/>
    </source>
</evidence>
<evidence type="ECO:0000256" key="6">
    <source>
        <dbReference type="SAM" id="MobiDB-lite"/>
    </source>
</evidence>
<feature type="transmembrane region" description="Helical" evidence="7">
    <location>
        <begin position="250"/>
        <end position="267"/>
    </location>
</feature>
<evidence type="ECO:0000313" key="9">
    <source>
        <dbReference type="Proteomes" id="UP000315395"/>
    </source>
</evidence>
<keyword evidence="5 7" id="KW-0472">Membrane</keyword>
<evidence type="ECO:0000256" key="1">
    <source>
        <dbReference type="ARBA" id="ARBA00004651"/>
    </source>
</evidence>
<keyword evidence="3 7" id="KW-0812">Transmembrane</keyword>
<feature type="transmembrane region" description="Helical" evidence="7">
    <location>
        <begin position="106"/>
        <end position="125"/>
    </location>
</feature>
<dbReference type="PANTHER" id="PTHR30482:SF5">
    <property type="entry name" value="ABC TRANSPORTER PERMEASE PROTEIN"/>
    <property type="match status" value="1"/>
</dbReference>
<dbReference type="InterPro" id="IPR001851">
    <property type="entry name" value="ABC_transp_permease"/>
</dbReference>
<feature type="transmembrane region" description="Helical" evidence="7">
    <location>
        <begin position="384"/>
        <end position="405"/>
    </location>
</feature>
<comment type="subcellular location">
    <subcellularLocation>
        <location evidence="1">Cell membrane</location>
        <topology evidence="1">Multi-pass membrane protein</topology>
    </subcellularLocation>
</comment>
<feature type="transmembrane region" description="Helical" evidence="7">
    <location>
        <begin position="302"/>
        <end position="326"/>
    </location>
</feature>
<evidence type="ECO:0000256" key="7">
    <source>
        <dbReference type="SAM" id="Phobius"/>
    </source>
</evidence>
<dbReference type="Proteomes" id="UP000315395">
    <property type="component" value="Chromosome"/>
</dbReference>
<feature type="compositionally biased region" description="Basic and acidic residues" evidence="6">
    <location>
        <begin position="17"/>
        <end position="28"/>
    </location>
</feature>
<keyword evidence="9" id="KW-1185">Reference proteome</keyword>
<dbReference type="RefSeq" id="WP_143783710.1">
    <property type="nucleotide sequence ID" value="NZ_CP041616.1"/>
</dbReference>
<gene>
    <name evidence="8" type="ORF">FNH13_12455</name>
</gene>
<dbReference type="CDD" id="cd06581">
    <property type="entry name" value="TM_PBP1_LivM_like"/>
    <property type="match status" value="1"/>
</dbReference>
<feature type="transmembrane region" description="Helical" evidence="7">
    <location>
        <begin position="192"/>
        <end position="209"/>
    </location>
</feature>
<feature type="transmembrane region" description="Helical" evidence="7">
    <location>
        <begin position="164"/>
        <end position="185"/>
    </location>
</feature>
<feature type="transmembrane region" description="Helical" evidence="7">
    <location>
        <begin position="332"/>
        <end position="363"/>
    </location>
</feature>
<feature type="transmembrane region" description="Helical" evidence="7">
    <location>
        <begin position="137"/>
        <end position="158"/>
    </location>
</feature>
<evidence type="ECO:0000256" key="2">
    <source>
        <dbReference type="ARBA" id="ARBA00022475"/>
    </source>
</evidence>
<keyword evidence="4 7" id="KW-1133">Transmembrane helix</keyword>
<feature type="transmembrane region" description="Helical" evidence="7">
    <location>
        <begin position="84"/>
        <end position="100"/>
    </location>
</feature>
<dbReference type="InterPro" id="IPR043428">
    <property type="entry name" value="LivM-like"/>
</dbReference>
<feature type="region of interest" description="Disordered" evidence="6">
    <location>
        <begin position="1"/>
        <end position="38"/>
    </location>
</feature>
<dbReference type="EMBL" id="CP041616">
    <property type="protein sequence ID" value="QDO89033.1"/>
    <property type="molecule type" value="Genomic_DNA"/>
</dbReference>
<protein>
    <submittedName>
        <fullName evidence="8">Branched-chain amino acid ABC transporter permease</fullName>
    </submittedName>
</protein>
<sequence length="428" mass="45344">MTSTTPDSHRTSVRGSISHDDAAARDPEPSVARSATSRLTGQSRLLLSGPERGQALRTAARGRPRLYTSYAKDSALLNSAAKRWWTLAALGIALVLPFWLTRDLSHLLSVAMVMAIAGIGLNLLTGYAGQISLGHPFFMALGAYTGAVVSGTPGSIVVGWELDLSIALVLSAVIPGIVGLVVAPLATRVRGLYLAVLTLGLLMLGEQLFKQWAAVTGGSGVGRAGAVPVLFGTDLERTYAVGPLLIEPAVSLYLLCLGVLVVLAFAARNLARSRTGRAFAAVRDRDIAAEVMGVNLLRTKTLAFVLSSAYAGVAGCLFAILIGRVAPEQWNILMAINLLAIVVIGGVATITGTLIGAAFVVLLPRLLEWLAPWLPFVSTGSGGLITVFQLESILFGALIVVFLILEPRGLFGLWHRIRTYFTTWPFSY</sequence>
<dbReference type="KEGG" id="orz:FNH13_12455"/>
<reference evidence="8 9" key="1">
    <citation type="submission" date="2019-07" db="EMBL/GenBank/DDBJ databases">
        <title>complete genome sequencing of Ornithinimicrobium sp. H23M54.</title>
        <authorList>
            <person name="Bae J.-W."/>
            <person name="Lee S.-Y."/>
        </authorList>
    </citation>
    <scope>NUCLEOTIDE SEQUENCE [LARGE SCALE GENOMIC DNA]</scope>
    <source>
        <strain evidence="8 9">H23M54</strain>
    </source>
</reference>
<dbReference type="Pfam" id="PF02653">
    <property type="entry name" value="BPD_transp_2"/>
    <property type="match status" value="1"/>
</dbReference>
<dbReference type="GO" id="GO:0005886">
    <property type="term" value="C:plasma membrane"/>
    <property type="evidence" value="ECO:0007669"/>
    <property type="project" value="UniProtKB-SubCell"/>
</dbReference>
<keyword evidence="2" id="KW-1003">Cell membrane</keyword>
<evidence type="ECO:0000256" key="3">
    <source>
        <dbReference type="ARBA" id="ARBA00022692"/>
    </source>
</evidence>
<dbReference type="OrthoDB" id="9814461at2"/>
<proteinExistence type="predicted"/>
<dbReference type="PANTHER" id="PTHR30482">
    <property type="entry name" value="HIGH-AFFINITY BRANCHED-CHAIN AMINO ACID TRANSPORT SYSTEM PERMEASE"/>
    <property type="match status" value="1"/>
</dbReference>
<accession>A0A516GBX4</accession>
<name>A0A516GBX4_9MICO</name>
<evidence type="ECO:0000313" key="8">
    <source>
        <dbReference type="EMBL" id="QDO89033.1"/>
    </source>
</evidence>
<dbReference type="GO" id="GO:0015658">
    <property type="term" value="F:branched-chain amino acid transmembrane transporter activity"/>
    <property type="evidence" value="ECO:0007669"/>
    <property type="project" value="InterPro"/>
</dbReference>
<dbReference type="AlphaFoldDB" id="A0A516GBX4"/>